<feature type="compositionally biased region" description="Basic and acidic residues" evidence="1">
    <location>
        <begin position="54"/>
        <end position="72"/>
    </location>
</feature>
<feature type="compositionally biased region" description="Basic and acidic residues" evidence="1">
    <location>
        <begin position="515"/>
        <end position="534"/>
    </location>
</feature>
<dbReference type="EMBL" id="ML180068">
    <property type="protein sequence ID" value="THU79166.1"/>
    <property type="molecule type" value="Genomic_DNA"/>
</dbReference>
<feature type="compositionally biased region" description="Acidic residues" evidence="1">
    <location>
        <begin position="387"/>
        <end position="410"/>
    </location>
</feature>
<feature type="compositionally biased region" description="Basic residues" evidence="1">
    <location>
        <begin position="373"/>
        <end position="382"/>
    </location>
</feature>
<feature type="compositionally biased region" description="Basic and acidic residues" evidence="1">
    <location>
        <begin position="1"/>
        <end position="12"/>
    </location>
</feature>
<evidence type="ECO:0000313" key="3">
    <source>
        <dbReference type="Proteomes" id="UP000297245"/>
    </source>
</evidence>
<feature type="compositionally biased region" description="Polar residues" evidence="1">
    <location>
        <begin position="356"/>
        <end position="368"/>
    </location>
</feature>
<keyword evidence="3" id="KW-1185">Reference proteome</keyword>
<feature type="non-terminal residue" evidence="2">
    <location>
        <position position="1"/>
    </location>
</feature>
<feature type="compositionally biased region" description="Acidic residues" evidence="1">
    <location>
        <begin position="502"/>
        <end position="514"/>
    </location>
</feature>
<feature type="region of interest" description="Disordered" evidence="1">
    <location>
        <begin position="468"/>
        <end position="561"/>
    </location>
</feature>
<organism evidence="2 3">
    <name type="scientific">Dendrothele bispora (strain CBS 962.96)</name>
    <dbReference type="NCBI Taxonomy" id="1314807"/>
    <lineage>
        <taxon>Eukaryota</taxon>
        <taxon>Fungi</taxon>
        <taxon>Dikarya</taxon>
        <taxon>Basidiomycota</taxon>
        <taxon>Agaricomycotina</taxon>
        <taxon>Agaricomycetes</taxon>
        <taxon>Agaricomycetidae</taxon>
        <taxon>Agaricales</taxon>
        <taxon>Agaricales incertae sedis</taxon>
        <taxon>Dendrothele</taxon>
    </lineage>
</organism>
<dbReference type="Proteomes" id="UP000297245">
    <property type="component" value="Unassembled WGS sequence"/>
</dbReference>
<accession>A0A4S8KTI3</accession>
<sequence length="561" mass="63135">PDTGKEDGHGDESDGDEEGPDGDGAGEHDSSEEEPLARNISKGQASETNEPNTEDAHDSDGENSDTKGKGKESNLSSRQRRIMRRKELVRTEEENVLLARAADWEAKVKPWFVNHRGKQNATKTRVWKDFDKVLDKKVLGNRPRPVQPWQFYMSHPDYKEKIDARYKEVYGDGHSKTYLKDCGAVARELLKEESPEVIAMVTQGVADRYESEVKEYDALKQVDWTDTDDIEVLNARREQLPALITQFLETACKLSQTSFSGVLIGENLSGQDGEDKVFTASVAVGTTPGPNPQRFDEWDPTGYKYLHVRSFAQFFLACSRMRRGLSTSPPTYTPDQLEELENGVPIPTPYVASETADPSNAGPSTAGPSNIGKKTRSSAKSRKTPEPEELTGSDTEEEEDEDYDQLDPSDSEQVAEQVPKTPPVTPKLQKNRKLGKELGEELAGHCRLRVACKTLMIPLWPNKTLAQREKELTQGQRQRQRQRQSERWRKTKKKGKGNRKEDEEEEEEEEGEGETELKEEEKGEWEEGGRRGRETVAGTGANARNNKSYSFLPARYRASRG</sequence>
<dbReference type="OrthoDB" id="2749610at2759"/>
<proteinExistence type="predicted"/>
<dbReference type="AlphaFoldDB" id="A0A4S8KTI3"/>
<evidence type="ECO:0000256" key="1">
    <source>
        <dbReference type="SAM" id="MobiDB-lite"/>
    </source>
</evidence>
<evidence type="ECO:0000313" key="2">
    <source>
        <dbReference type="EMBL" id="THU79166.1"/>
    </source>
</evidence>
<protein>
    <submittedName>
        <fullName evidence="2">Uncharacterized protein</fullName>
    </submittedName>
</protein>
<feature type="region of interest" description="Disordered" evidence="1">
    <location>
        <begin position="326"/>
        <end position="432"/>
    </location>
</feature>
<feature type="region of interest" description="Disordered" evidence="1">
    <location>
        <begin position="1"/>
        <end position="80"/>
    </location>
</feature>
<reference evidence="2 3" key="1">
    <citation type="journal article" date="2019" name="Nat. Ecol. Evol.">
        <title>Megaphylogeny resolves global patterns of mushroom evolution.</title>
        <authorList>
            <person name="Varga T."/>
            <person name="Krizsan K."/>
            <person name="Foldi C."/>
            <person name="Dima B."/>
            <person name="Sanchez-Garcia M."/>
            <person name="Sanchez-Ramirez S."/>
            <person name="Szollosi G.J."/>
            <person name="Szarkandi J.G."/>
            <person name="Papp V."/>
            <person name="Albert L."/>
            <person name="Andreopoulos W."/>
            <person name="Angelini C."/>
            <person name="Antonin V."/>
            <person name="Barry K.W."/>
            <person name="Bougher N.L."/>
            <person name="Buchanan P."/>
            <person name="Buyck B."/>
            <person name="Bense V."/>
            <person name="Catcheside P."/>
            <person name="Chovatia M."/>
            <person name="Cooper J."/>
            <person name="Damon W."/>
            <person name="Desjardin D."/>
            <person name="Finy P."/>
            <person name="Geml J."/>
            <person name="Haridas S."/>
            <person name="Hughes K."/>
            <person name="Justo A."/>
            <person name="Karasinski D."/>
            <person name="Kautmanova I."/>
            <person name="Kiss B."/>
            <person name="Kocsube S."/>
            <person name="Kotiranta H."/>
            <person name="LaButti K.M."/>
            <person name="Lechner B.E."/>
            <person name="Liimatainen K."/>
            <person name="Lipzen A."/>
            <person name="Lukacs Z."/>
            <person name="Mihaltcheva S."/>
            <person name="Morgado L.N."/>
            <person name="Niskanen T."/>
            <person name="Noordeloos M.E."/>
            <person name="Ohm R.A."/>
            <person name="Ortiz-Santana B."/>
            <person name="Ovrebo C."/>
            <person name="Racz N."/>
            <person name="Riley R."/>
            <person name="Savchenko A."/>
            <person name="Shiryaev A."/>
            <person name="Soop K."/>
            <person name="Spirin V."/>
            <person name="Szebenyi C."/>
            <person name="Tomsovsky M."/>
            <person name="Tulloss R.E."/>
            <person name="Uehling J."/>
            <person name="Grigoriev I.V."/>
            <person name="Vagvolgyi C."/>
            <person name="Papp T."/>
            <person name="Martin F.M."/>
            <person name="Miettinen O."/>
            <person name="Hibbett D.S."/>
            <person name="Nagy L.G."/>
        </authorList>
    </citation>
    <scope>NUCLEOTIDE SEQUENCE [LARGE SCALE GENOMIC DNA]</scope>
    <source>
        <strain evidence="2 3">CBS 962.96</strain>
    </source>
</reference>
<name>A0A4S8KTI3_DENBC</name>
<gene>
    <name evidence="2" type="ORF">K435DRAFT_875815</name>
</gene>
<feature type="compositionally biased region" description="Polar residues" evidence="1">
    <location>
        <begin position="41"/>
        <end position="51"/>
    </location>
</feature>